<dbReference type="Proteomes" id="UP000839052">
    <property type="component" value="Chromosome"/>
</dbReference>
<dbReference type="PANTHER" id="PTHR15108">
    <property type="entry name" value="N-ACYLGLUCOSAMINE-2-EPIMERASE"/>
    <property type="match status" value="1"/>
</dbReference>
<organism evidence="4 5">
    <name type="scientific">Candidatus Nitrotoga arctica</name>
    <dbReference type="NCBI Taxonomy" id="453162"/>
    <lineage>
        <taxon>Bacteria</taxon>
        <taxon>Pseudomonadati</taxon>
        <taxon>Pseudomonadota</taxon>
        <taxon>Betaproteobacteria</taxon>
        <taxon>Nitrosomonadales</taxon>
        <taxon>Gallionellaceae</taxon>
        <taxon>Candidatus Nitrotoga</taxon>
    </lineage>
</organism>
<comment type="similarity">
    <text evidence="1">Belongs to the N-acylglucosamine 2-epimerase family.</text>
</comment>
<dbReference type="SUPFAM" id="SSF48208">
    <property type="entry name" value="Six-hairpin glycosidases"/>
    <property type="match status" value="1"/>
</dbReference>
<dbReference type="InterPro" id="IPR012341">
    <property type="entry name" value="6hp_glycosidase-like_sf"/>
</dbReference>
<evidence type="ECO:0000256" key="2">
    <source>
        <dbReference type="ARBA" id="ARBA00023235"/>
    </source>
</evidence>
<dbReference type="EMBL" id="OU912926">
    <property type="protein sequence ID" value="CAG9931522.1"/>
    <property type="molecule type" value="Genomic_DNA"/>
</dbReference>
<evidence type="ECO:0000313" key="5">
    <source>
        <dbReference type="Proteomes" id="UP000839052"/>
    </source>
</evidence>
<evidence type="ECO:0000313" key="4">
    <source>
        <dbReference type="EMBL" id="CAG9931522.1"/>
    </source>
</evidence>
<accession>A0ABM8YVL9</accession>
<dbReference type="Pfam" id="PF07221">
    <property type="entry name" value="GlcNAc_2-epim"/>
    <property type="match status" value="1"/>
</dbReference>
<proteinExistence type="inferred from homology"/>
<reference evidence="4 5" key="1">
    <citation type="submission" date="2021-10" db="EMBL/GenBank/DDBJ databases">
        <authorList>
            <person name="Koch H."/>
        </authorList>
    </citation>
    <scope>NUCLEOTIDE SEQUENCE [LARGE SCALE GENOMIC DNA]</scope>
    <source>
        <strain evidence="4">6680</strain>
    </source>
</reference>
<keyword evidence="5" id="KW-1185">Reference proteome</keyword>
<gene>
    <name evidence="4" type="ORF">NTG6680_0269</name>
</gene>
<dbReference type="InterPro" id="IPR010819">
    <property type="entry name" value="AGE/CE"/>
</dbReference>
<keyword evidence="2" id="KW-0413">Isomerase</keyword>
<sequence length="316" mass="35373">MLSQFFQRVRLYALHFSCLLGVVLLCGCDIASDNTQVIDTKWHRQDLETHLSRWLAVAPTPSGLLLGSFDRQWRPVSTNESDLTTHSRLIFAMVMGYEITGDARYLEVAVRGTDFLLSNFRDPLNGGFFARVDTSGRVINAAKNTYGHAFALLALSHMARVTKEEKYRVAALNAWRDIDLHLSDSDGGFRPEAPRDFGPSNDLRTQNPVMHMFEALLALVDATGDPQALAGGTTCGAFRAVQTTRGATRWQRLYPRVVRRALETTSYQGQERGGLYRYRPPIRMEPPTCRCGTPRASSTLWTGCGKVAEIRAENWV</sequence>
<keyword evidence="3" id="KW-0732">Signal</keyword>
<feature type="chain" id="PRO_5046575165" evidence="3">
    <location>
        <begin position="32"/>
        <end position="316"/>
    </location>
</feature>
<evidence type="ECO:0000256" key="3">
    <source>
        <dbReference type="SAM" id="SignalP"/>
    </source>
</evidence>
<feature type="signal peptide" evidence="3">
    <location>
        <begin position="1"/>
        <end position="31"/>
    </location>
</feature>
<dbReference type="Gene3D" id="1.50.10.10">
    <property type="match status" value="1"/>
</dbReference>
<dbReference type="InterPro" id="IPR008928">
    <property type="entry name" value="6-hairpin_glycosidase_sf"/>
</dbReference>
<protein>
    <submittedName>
        <fullName evidence="4">Uncharacterized protein</fullName>
    </submittedName>
</protein>
<evidence type="ECO:0000256" key="1">
    <source>
        <dbReference type="ARBA" id="ARBA00008558"/>
    </source>
</evidence>
<name>A0ABM8YVL9_9PROT</name>